<dbReference type="HOGENOM" id="CLU_764818_0_0_10"/>
<dbReference type="NCBIfam" id="TIGR04183">
    <property type="entry name" value="Por_Secre_tail"/>
    <property type="match status" value="1"/>
</dbReference>
<dbReference type="InterPro" id="IPR044925">
    <property type="entry name" value="His-Me_finger_sf"/>
</dbReference>
<dbReference type="RefSeq" id="WP_015693954.1">
    <property type="nucleotide sequence ID" value="NC_016940.1"/>
</dbReference>
<dbReference type="eggNOG" id="COG2356">
    <property type="taxonomic scope" value="Bacteria"/>
</dbReference>
<dbReference type="KEGG" id="sgn:SGRA_3640"/>
<proteinExistence type="inferred from homology"/>
<keyword evidence="2" id="KW-0540">Nuclease</keyword>
<protein>
    <submittedName>
        <fullName evidence="5">Endonuclease I</fullName>
    </submittedName>
</protein>
<dbReference type="GO" id="GO:0016787">
    <property type="term" value="F:hydrolase activity"/>
    <property type="evidence" value="ECO:0007669"/>
    <property type="project" value="UniProtKB-KW"/>
</dbReference>
<organism evidence="5 6">
    <name type="scientific">Saprospira grandis (strain Lewin)</name>
    <dbReference type="NCBI Taxonomy" id="984262"/>
    <lineage>
        <taxon>Bacteria</taxon>
        <taxon>Pseudomonadati</taxon>
        <taxon>Bacteroidota</taxon>
        <taxon>Saprospiria</taxon>
        <taxon>Saprospirales</taxon>
        <taxon>Saprospiraceae</taxon>
        <taxon>Saprospira</taxon>
    </lineage>
</organism>
<dbReference type="EMBL" id="CP002831">
    <property type="protein sequence ID" value="AFC26364.1"/>
    <property type="molecule type" value="Genomic_DNA"/>
</dbReference>
<dbReference type="OrthoDB" id="5485925at2"/>
<gene>
    <name evidence="5" type="ordered locus">SGRA_3640</name>
</gene>
<dbReference type="InterPro" id="IPR007346">
    <property type="entry name" value="Endonuclease-I"/>
</dbReference>
<name>H6L6T4_SAPGL</name>
<dbReference type="InterPro" id="IPR026444">
    <property type="entry name" value="Secre_tail"/>
</dbReference>
<keyword evidence="5" id="KW-0255">Endonuclease</keyword>
<dbReference type="Proteomes" id="UP000007519">
    <property type="component" value="Chromosome"/>
</dbReference>
<evidence type="ECO:0000256" key="3">
    <source>
        <dbReference type="ARBA" id="ARBA00022801"/>
    </source>
</evidence>
<evidence type="ECO:0000256" key="2">
    <source>
        <dbReference type="ARBA" id="ARBA00022722"/>
    </source>
</evidence>
<evidence type="ECO:0000313" key="6">
    <source>
        <dbReference type="Proteomes" id="UP000007519"/>
    </source>
</evidence>
<dbReference type="PANTHER" id="PTHR33607:SF2">
    <property type="entry name" value="ENDONUCLEASE-1"/>
    <property type="match status" value="1"/>
</dbReference>
<keyword evidence="6" id="KW-1185">Reference proteome</keyword>
<keyword evidence="3" id="KW-0378">Hydrolase</keyword>
<evidence type="ECO:0000313" key="5">
    <source>
        <dbReference type="EMBL" id="AFC26364.1"/>
    </source>
</evidence>
<reference evidence="5 6" key="1">
    <citation type="journal article" date="2012" name="Stand. Genomic Sci.">
        <title>Complete genome sequencing and analysis of Saprospira grandis str. Lewin, a predatory marine bacterium.</title>
        <authorList>
            <person name="Saw J.H."/>
            <person name="Yuryev A."/>
            <person name="Kanbe M."/>
            <person name="Hou S."/>
            <person name="Young A.G."/>
            <person name="Aizawa S."/>
            <person name="Alam M."/>
        </authorList>
    </citation>
    <scope>NUCLEOTIDE SEQUENCE [LARGE SCALE GENOMIC DNA]</scope>
    <source>
        <strain evidence="5 6">Lewin</strain>
    </source>
</reference>
<dbReference type="GO" id="GO:0004519">
    <property type="term" value="F:endonuclease activity"/>
    <property type="evidence" value="ECO:0007669"/>
    <property type="project" value="UniProtKB-KW"/>
</dbReference>
<dbReference type="Pfam" id="PF04231">
    <property type="entry name" value="Endonuclease_1"/>
    <property type="match status" value="1"/>
</dbReference>
<evidence type="ECO:0000259" key="4">
    <source>
        <dbReference type="Pfam" id="PF18962"/>
    </source>
</evidence>
<feature type="domain" description="Secretion system C-terminal sorting" evidence="4">
    <location>
        <begin position="282"/>
        <end position="359"/>
    </location>
</feature>
<dbReference type="SUPFAM" id="SSF54060">
    <property type="entry name" value="His-Me finger endonucleases"/>
    <property type="match status" value="1"/>
</dbReference>
<sequence>MKRLIYCMIFLGAGPILWGQHQDVFPGLSTADLLDSVQLHYRPDTVLAWNNAKDTLFKVIDNHNDTVTCVYTGLQKWLDPTQDPDSYMSDNNAPNGMNVEHSYPQSRGAANGNARSDLHHLFACRNETNNMRGNLPFAELADTAVTNWFYLTYNAQGVPVFDRDKYSELVMNQAFEPREDFKGNLARAMFYFYTIYRNEAQGSDPNFFGPQQAVLCDWHELDPVDQAEWDRSQLIATYQDGKANPFVLDCSLAKRLYCPNQAAGCAPSALAVLGSSFGEAKLWPNPLSGSQLNLSIDLLEAQPIELELLDVLGRSLGILETANLSAGDYQWQFDLPADLAKGVYLLRIRAGGSQQSLKFVRQ</sequence>
<dbReference type="AlphaFoldDB" id="H6L6T4"/>
<evidence type="ECO:0000256" key="1">
    <source>
        <dbReference type="ARBA" id="ARBA00006429"/>
    </source>
</evidence>
<dbReference type="Pfam" id="PF18962">
    <property type="entry name" value="Por_Secre_tail"/>
    <property type="match status" value="1"/>
</dbReference>
<accession>H6L6T4</accession>
<dbReference type="STRING" id="984262.SGRA_3640"/>
<comment type="similarity">
    <text evidence="1">Belongs to the EndA/NucM nuclease family.</text>
</comment>
<dbReference type="PANTHER" id="PTHR33607">
    <property type="entry name" value="ENDONUCLEASE-1"/>
    <property type="match status" value="1"/>
</dbReference>